<evidence type="ECO:0000256" key="1">
    <source>
        <dbReference type="ARBA" id="ARBA00004141"/>
    </source>
</evidence>
<evidence type="ECO:0000256" key="3">
    <source>
        <dbReference type="ARBA" id="ARBA00022989"/>
    </source>
</evidence>
<evidence type="ECO:0000313" key="6">
    <source>
        <dbReference type="EMBL" id="VTZ50412.1"/>
    </source>
</evidence>
<dbReference type="PANTHER" id="PTHR42718:SF39">
    <property type="entry name" value="ACTINORHODIN TRANSPORTER-RELATED"/>
    <property type="match status" value="1"/>
</dbReference>
<keyword evidence="4 5" id="KW-0472">Membrane</keyword>
<feature type="transmembrane region" description="Helical" evidence="5">
    <location>
        <begin position="26"/>
        <end position="46"/>
    </location>
</feature>
<feature type="transmembrane region" description="Helical" evidence="5">
    <location>
        <begin position="52"/>
        <end position="72"/>
    </location>
</feature>
<feature type="transmembrane region" description="Helical" evidence="5">
    <location>
        <begin position="93"/>
        <end position="119"/>
    </location>
</feature>
<evidence type="ECO:0000313" key="7">
    <source>
        <dbReference type="Proteomes" id="UP000485880"/>
    </source>
</evidence>
<feature type="transmembrane region" description="Helical" evidence="5">
    <location>
        <begin position="195"/>
        <end position="216"/>
    </location>
</feature>
<keyword evidence="2 5" id="KW-0812">Transmembrane</keyword>
<feature type="transmembrane region" description="Helical" evidence="5">
    <location>
        <begin position="139"/>
        <end position="157"/>
    </location>
</feature>
<dbReference type="SUPFAM" id="SSF103473">
    <property type="entry name" value="MFS general substrate transporter"/>
    <property type="match status" value="1"/>
</dbReference>
<protein>
    <submittedName>
        <fullName evidence="6">Uncharacterized protein</fullName>
    </submittedName>
</protein>
<dbReference type="PANTHER" id="PTHR42718">
    <property type="entry name" value="MAJOR FACILITATOR SUPERFAMILY MULTIDRUG TRANSPORTER MFSC"/>
    <property type="match status" value="1"/>
</dbReference>
<dbReference type="GO" id="GO:0022857">
    <property type="term" value="F:transmembrane transporter activity"/>
    <property type="evidence" value="ECO:0007669"/>
    <property type="project" value="InterPro"/>
</dbReference>
<feature type="transmembrane region" description="Helical" evidence="5">
    <location>
        <begin position="169"/>
        <end position="189"/>
    </location>
</feature>
<name>A0A8B6M7Z8_METTU</name>
<sequence>MCAILPLAIIRDVFEGGAARRRLSHVAALLGVTPLIAPTIGSWLLAVGSWRTIYAAQAAVGFAMALCAWIGFHDTLPPDRRPPIKRRSMLHGYADVLSSVSFRTFALIYALSFACAFSFISGAPSVLIQTLGLSHIEFALFFAAAAVWFLVGSLISARLSGEKCGPQTLMQTGLAIMIFGSGIGLAAAAAGKIHVFTLLPAAALAVFGFGLVGAMATHDALQDLPQAAGAAAGALRCGQMTAGAAVSALLSGSWTTGPPLP</sequence>
<dbReference type="Gene3D" id="1.20.1720.10">
    <property type="entry name" value="Multidrug resistance protein D"/>
    <property type="match status" value="1"/>
</dbReference>
<dbReference type="AlphaFoldDB" id="A0A8B6M7Z8"/>
<dbReference type="Pfam" id="PF07690">
    <property type="entry name" value="MFS_1"/>
    <property type="match status" value="1"/>
</dbReference>
<accession>A0A8B6M7Z8</accession>
<dbReference type="Proteomes" id="UP000485880">
    <property type="component" value="Unassembled WGS sequence"/>
</dbReference>
<evidence type="ECO:0000256" key="5">
    <source>
        <dbReference type="SAM" id="Phobius"/>
    </source>
</evidence>
<evidence type="ECO:0000256" key="4">
    <source>
        <dbReference type="ARBA" id="ARBA00023136"/>
    </source>
</evidence>
<comment type="caution">
    <text evidence="6">The sequence shown here is derived from an EMBL/GenBank/DDBJ whole genome shotgun (WGS) entry which is preliminary data.</text>
</comment>
<evidence type="ECO:0000256" key="2">
    <source>
        <dbReference type="ARBA" id="ARBA00022692"/>
    </source>
</evidence>
<proteinExistence type="predicted"/>
<dbReference type="GO" id="GO:0016020">
    <property type="term" value="C:membrane"/>
    <property type="evidence" value="ECO:0007669"/>
    <property type="project" value="UniProtKB-SubCell"/>
</dbReference>
<dbReference type="InterPro" id="IPR011701">
    <property type="entry name" value="MFS"/>
</dbReference>
<organism evidence="6 7">
    <name type="scientific">Methylocella tundrae</name>
    <dbReference type="NCBI Taxonomy" id="227605"/>
    <lineage>
        <taxon>Bacteria</taxon>
        <taxon>Pseudomonadati</taxon>
        <taxon>Pseudomonadota</taxon>
        <taxon>Alphaproteobacteria</taxon>
        <taxon>Hyphomicrobiales</taxon>
        <taxon>Beijerinckiaceae</taxon>
        <taxon>Methylocella</taxon>
    </lineage>
</organism>
<dbReference type="EMBL" id="CABFMQ020000080">
    <property type="protein sequence ID" value="VTZ50412.1"/>
    <property type="molecule type" value="Genomic_DNA"/>
</dbReference>
<reference evidence="6 7" key="1">
    <citation type="submission" date="2019-05" db="EMBL/GenBank/DDBJ databases">
        <authorList>
            <person name="Farhan Ul Haque M."/>
        </authorList>
    </citation>
    <scope>NUCLEOTIDE SEQUENCE [LARGE SCALE GENOMIC DNA]</scope>
    <source>
        <strain evidence="6">2</strain>
    </source>
</reference>
<gene>
    <name evidence="6" type="ORF">MPC4_230067</name>
</gene>
<dbReference type="InterPro" id="IPR036259">
    <property type="entry name" value="MFS_trans_sf"/>
</dbReference>
<keyword evidence="7" id="KW-1185">Reference proteome</keyword>
<keyword evidence="3 5" id="KW-1133">Transmembrane helix</keyword>
<comment type="subcellular location">
    <subcellularLocation>
        <location evidence="1">Membrane</location>
        <topology evidence="1">Multi-pass membrane protein</topology>
    </subcellularLocation>
</comment>